<dbReference type="InterPro" id="IPR012340">
    <property type="entry name" value="NA-bd_OB-fold"/>
</dbReference>
<evidence type="ECO:0000256" key="5">
    <source>
        <dbReference type="ARBA" id="ARBA00023125"/>
    </source>
</evidence>
<dbReference type="InterPro" id="IPR047192">
    <property type="entry name" value="Euk_RPA1_DBD_C"/>
</dbReference>
<dbReference type="AlphaFoldDB" id="A0A7S2XF33"/>
<feature type="region of interest" description="Disordered" evidence="6">
    <location>
        <begin position="245"/>
        <end position="280"/>
    </location>
</feature>
<feature type="compositionally biased region" description="Low complexity" evidence="6">
    <location>
        <begin position="256"/>
        <end position="267"/>
    </location>
</feature>
<dbReference type="PANTHER" id="PTHR47165:SF4">
    <property type="entry name" value="OS03G0429900 PROTEIN"/>
    <property type="match status" value="1"/>
</dbReference>
<dbReference type="Pfam" id="PF16900">
    <property type="entry name" value="REPA_OB_2"/>
    <property type="match status" value="1"/>
</dbReference>
<comment type="similarity">
    <text evidence="1">Belongs to the replication factor A protein 1 family.</text>
</comment>
<evidence type="ECO:0008006" key="10">
    <source>
        <dbReference type="Google" id="ProtNLM"/>
    </source>
</evidence>
<dbReference type="GO" id="GO:0008270">
    <property type="term" value="F:zinc ion binding"/>
    <property type="evidence" value="ECO:0007669"/>
    <property type="project" value="UniProtKB-KW"/>
</dbReference>
<evidence type="ECO:0000256" key="6">
    <source>
        <dbReference type="SAM" id="MobiDB-lite"/>
    </source>
</evidence>
<feature type="domain" description="Replication protein A OB" evidence="8">
    <location>
        <begin position="9"/>
        <end position="39"/>
    </location>
</feature>
<dbReference type="Pfam" id="PF08646">
    <property type="entry name" value="Rep_fac-A_C"/>
    <property type="match status" value="1"/>
</dbReference>
<evidence type="ECO:0000256" key="3">
    <source>
        <dbReference type="ARBA" id="ARBA00022771"/>
    </source>
</evidence>
<organism evidence="9">
    <name type="scientific">Lotharella oceanica</name>
    <dbReference type="NCBI Taxonomy" id="641309"/>
    <lineage>
        <taxon>Eukaryota</taxon>
        <taxon>Sar</taxon>
        <taxon>Rhizaria</taxon>
        <taxon>Cercozoa</taxon>
        <taxon>Chlorarachniophyceae</taxon>
        <taxon>Lotharella</taxon>
    </lineage>
</organism>
<feature type="domain" description="Replication factor A C-terminal" evidence="7">
    <location>
        <begin position="109"/>
        <end position="244"/>
    </location>
</feature>
<sequence>MPLAKALPECPVVALKAVRVSDYDGRSLSVSTSTQIEIDPDLPRAETLRQWFASDGNTVTPRMISVSTVSGGGADPAPRPGSTNVQVSSMSELNKMIEDKSSGASVAEYVEVKAKVAFIKRENSYYPKCPEESCNSKVVSNGENEWRCDRCDQTFPTKTNRYVLQASLQDDSATTWVTVFGDQAQMLMGTVTADEVEKLQETDLDKFDAAFQATQDKWFKFVLRLKTDEYQEQVRTKAIVVRIELTSEPEEPPEPGKQQQQQQDGGEASNTKSGGGGGGL</sequence>
<dbReference type="EMBL" id="HBHP01030095">
    <property type="protein sequence ID" value="CAD9774561.1"/>
    <property type="molecule type" value="Transcribed_RNA"/>
</dbReference>
<evidence type="ECO:0000256" key="1">
    <source>
        <dbReference type="ARBA" id="ARBA00005690"/>
    </source>
</evidence>
<dbReference type="FunFam" id="2.40.50.140:FF:000090">
    <property type="entry name" value="Replication protein A subunit"/>
    <property type="match status" value="1"/>
</dbReference>
<evidence type="ECO:0000256" key="4">
    <source>
        <dbReference type="ARBA" id="ARBA00022833"/>
    </source>
</evidence>
<keyword evidence="3" id="KW-0863">Zinc-finger</keyword>
<dbReference type="PANTHER" id="PTHR47165">
    <property type="entry name" value="OS03G0429900 PROTEIN"/>
    <property type="match status" value="1"/>
</dbReference>
<evidence type="ECO:0000259" key="8">
    <source>
        <dbReference type="Pfam" id="PF16900"/>
    </source>
</evidence>
<dbReference type="Gene3D" id="2.40.50.140">
    <property type="entry name" value="Nucleic acid-binding proteins"/>
    <property type="match status" value="2"/>
</dbReference>
<keyword evidence="4" id="KW-0862">Zinc</keyword>
<dbReference type="CDD" id="cd04476">
    <property type="entry name" value="RPA1_DBD_C"/>
    <property type="match status" value="1"/>
</dbReference>
<protein>
    <recommendedName>
        <fullName evidence="10">Replication factor A C-terminal domain-containing protein</fullName>
    </recommendedName>
</protein>
<evidence type="ECO:0000313" key="9">
    <source>
        <dbReference type="EMBL" id="CAD9774561.1"/>
    </source>
</evidence>
<dbReference type="GO" id="GO:0003677">
    <property type="term" value="F:DNA binding"/>
    <property type="evidence" value="ECO:0007669"/>
    <property type="project" value="UniProtKB-KW"/>
</dbReference>
<evidence type="ECO:0000256" key="2">
    <source>
        <dbReference type="ARBA" id="ARBA00022723"/>
    </source>
</evidence>
<keyword evidence="2" id="KW-0479">Metal-binding</keyword>
<dbReference type="InterPro" id="IPR013955">
    <property type="entry name" value="Rep_factor-A_C"/>
</dbReference>
<name>A0A7S2XF33_9EUKA</name>
<proteinExistence type="inferred from homology"/>
<dbReference type="SUPFAM" id="SSF50249">
    <property type="entry name" value="Nucleic acid-binding proteins"/>
    <property type="match status" value="2"/>
</dbReference>
<dbReference type="InterPro" id="IPR031657">
    <property type="entry name" value="REPA_OB_2"/>
</dbReference>
<keyword evidence="5" id="KW-0238">DNA-binding</keyword>
<reference evidence="9" key="1">
    <citation type="submission" date="2021-01" db="EMBL/GenBank/DDBJ databases">
        <authorList>
            <person name="Corre E."/>
            <person name="Pelletier E."/>
            <person name="Niang G."/>
            <person name="Scheremetjew M."/>
            <person name="Finn R."/>
            <person name="Kale V."/>
            <person name="Holt S."/>
            <person name="Cochrane G."/>
            <person name="Meng A."/>
            <person name="Brown T."/>
            <person name="Cohen L."/>
        </authorList>
    </citation>
    <scope>NUCLEOTIDE SEQUENCE</scope>
    <source>
        <strain evidence="9">CCMP622</strain>
    </source>
</reference>
<evidence type="ECO:0000259" key="7">
    <source>
        <dbReference type="Pfam" id="PF08646"/>
    </source>
</evidence>
<accession>A0A7S2XF33</accession>
<gene>
    <name evidence="9" type="ORF">LSP00402_LOCUS18554</name>
</gene>